<dbReference type="Pfam" id="PF01636">
    <property type="entry name" value="APH"/>
    <property type="match status" value="1"/>
</dbReference>
<protein>
    <recommendedName>
        <fullName evidence="1">Aminoglycoside phosphotransferase domain-containing protein</fullName>
    </recommendedName>
</protein>
<dbReference type="InterPro" id="IPR011009">
    <property type="entry name" value="Kinase-like_dom_sf"/>
</dbReference>
<sequence length="413" mass="46276">MVSAWHTWLTPTFEARRLTQTGYRPEMSERFLADAVLLNSGGREVARLERLEISQESAQALTQAVEQRWGQAVWLLHDGGLELGRRGTAARFEVQGKGGAVLPGVPNDRPWQRPGWRAQIGAWLETELNESPQRLTVIHASDIGCVLSMETGQGRRYFKAGEDGREVRAALEAARLFPTLTPEILAADEQRGWLLTRDAGVCLLTSVRLDDWRGGVARLTQVQQGASFAGVPIHRFAELPARAEALLLDTAALTHWGLNTEQLRFVQALLSPFWAAYEHVAALGLPDTPAHGDFHPNNVLIDAEGVVRLFDWSEGCTQHPLLDLGWLLAFVQHPARAEHPVRMALPELAQTLWRDWLSAWKLTTALRWQDAALVALIHRAVVYDARYRSWTGSVPGFRPQFTPYYLNMARHFA</sequence>
<evidence type="ECO:0000313" key="3">
    <source>
        <dbReference type="Proteomes" id="UP000603865"/>
    </source>
</evidence>
<accession>A0A918F2M1</accession>
<gene>
    <name evidence="2" type="ORF">GCM10008957_09590</name>
</gene>
<dbReference type="Proteomes" id="UP000603865">
    <property type="component" value="Unassembled WGS sequence"/>
</dbReference>
<dbReference type="EMBL" id="BMQL01000003">
    <property type="protein sequence ID" value="GGQ99094.1"/>
    <property type="molecule type" value="Genomic_DNA"/>
</dbReference>
<proteinExistence type="predicted"/>
<keyword evidence="3" id="KW-1185">Reference proteome</keyword>
<dbReference type="AlphaFoldDB" id="A0A918F2M1"/>
<dbReference type="InterPro" id="IPR002575">
    <property type="entry name" value="Aminoglycoside_PTrfase"/>
</dbReference>
<name>A0A918F2M1_9DEIO</name>
<evidence type="ECO:0000313" key="2">
    <source>
        <dbReference type="EMBL" id="GGQ99094.1"/>
    </source>
</evidence>
<comment type="caution">
    <text evidence="2">The sequence shown here is derived from an EMBL/GenBank/DDBJ whole genome shotgun (WGS) entry which is preliminary data.</text>
</comment>
<dbReference type="Gene3D" id="3.90.1200.10">
    <property type="match status" value="1"/>
</dbReference>
<evidence type="ECO:0000259" key="1">
    <source>
        <dbReference type="Pfam" id="PF01636"/>
    </source>
</evidence>
<feature type="domain" description="Aminoglycoside phosphotransferase" evidence="1">
    <location>
        <begin position="196"/>
        <end position="357"/>
    </location>
</feature>
<dbReference type="SUPFAM" id="SSF56112">
    <property type="entry name" value="Protein kinase-like (PK-like)"/>
    <property type="match status" value="1"/>
</dbReference>
<organism evidence="2 3">
    <name type="scientific">Deinococcus ruber</name>
    <dbReference type="NCBI Taxonomy" id="1848197"/>
    <lineage>
        <taxon>Bacteria</taxon>
        <taxon>Thermotogati</taxon>
        <taxon>Deinococcota</taxon>
        <taxon>Deinococci</taxon>
        <taxon>Deinococcales</taxon>
        <taxon>Deinococcaceae</taxon>
        <taxon>Deinococcus</taxon>
    </lineage>
</organism>
<reference evidence="2" key="1">
    <citation type="journal article" date="2014" name="Int. J. Syst. Evol. Microbiol.">
        <title>Complete genome sequence of Corynebacterium casei LMG S-19264T (=DSM 44701T), isolated from a smear-ripened cheese.</title>
        <authorList>
            <consortium name="US DOE Joint Genome Institute (JGI-PGF)"/>
            <person name="Walter F."/>
            <person name="Albersmeier A."/>
            <person name="Kalinowski J."/>
            <person name="Ruckert C."/>
        </authorList>
    </citation>
    <scope>NUCLEOTIDE SEQUENCE</scope>
    <source>
        <strain evidence="2">JCM 31311</strain>
    </source>
</reference>
<reference evidence="2" key="2">
    <citation type="submission" date="2020-09" db="EMBL/GenBank/DDBJ databases">
        <authorList>
            <person name="Sun Q."/>
            <person name="Ohkuma M."/>
        </authorList>
    </citation>
    <scope>NUCLEOTIDE SEQUENCE</scope>
    <source>
        <strain evidence="2">JCM 31311</strain>
    </source>
</reference>